<sequence length="607" mass="69143">MIGVIQRDKGELKLNEKSEALTPLSAYNPPDDVRDLTERIQQDNQVGYDLQNRPFTEFNDSSLLQRADIDQKRWNAYRIPQSDNVDEAWRWNGIRPITRNRILGIVAQMTSQIVMPAPFAQNDKDELDVSAALVMRDLMEFNIRNSSYVEDYIMWITDALVNPVAYLGVGFLEVMQTVKDENEGKISKKEIIDSVLSGFQTFNIPIDEVLISNFYQKDLNRQRFVIRRRYIDYDEAKAIAGEHDNFEFVKPGLRTVFDHETSLFYDVYDQNLQTLVEEITYYNRQEDIEVPYMNGIYVGDDDVEANPIKHRDNENRPKYNFAPLGYEDISPRFFYYKSAAWKLGDDDELVVRTEQLLADAVFLATMPPTITAGHGQMSEAIVIPGKNTAFENPNVSVTPIQLGSQLSQAFNLLLKKEKDASEDTLDPQSTGVQAGTQKTAREAALLAENAKISLGRFGNMLVTSLKNIGGLMIDVIIQHQTVMDVEETISGELKESFKTFILTDVEEGDKKVTHKIMFNQDSEEGEPMSRSLSVLNKEGGIDSDTRIYEVNPVAWRKLKYHLVMDVQELIPPVIKEIQQAGQEQLQREIQQTPARQKVGSQKVKSVV</sequence>
<gene>
    <name evidence="1" type="ORF">LCGC14_1429890</name>
</gene>
<evidence type="ECO:0008006" key="2">
    <source>
        <dbReference type="Google" id="ProtNLM"/>
    </source>
</evidence>
<dbReference type="AlphaFoldDB" id="A0A0F9JP73"/>
<dbReference type="EMBL" id="LAZR01009621">
    <property type="protein sequence ID" value="KKM71508.1"/>
    <property type="molecule type" value="Genomic_DNA"/>
</dbReference>
<proteinExistence type="predicted"/>
<reference evidence="1" key="1">
    <citation type="journal article" date="2015" name="Nature">
        <title>Complex archaea that bridge the gap between prokaryotes and eukaryotes.</title>
        <authorList>
            <person name="Spang A."/>
            <person name="Saw J.H."/>
            <person name="Jorgensen S.L."/>
            <person name="Zaremba-Niedzwiedzka K."/>
            <person name="Martijn J."/>
            <person name="Lind A.E."/>
            <person name="van Eijk R."/>
            <person name="Schleper C."/>
            <person name="Guy L."/>
            <person name="Ettema T.J."/>
        </authorList>
    </citation>
    <scope>NUCLEOTIDE SEQUENCE</scope>
</reference>
<evidence type="ECO:0000313" key="1">
    <source>
        <dbReference type="EMBL" id="KKM71508.1"/>
    </source>
</evidence>
<organism evidence="1">
    <name type="scientific">marine sediment metagenome</name>
    <dbReference type="NCBI Taxonomy" id="412755"/>
    <lineage>
        <taxon>unclassified sequences</taxon>
        <taxon>metagenomes</taxon>
        <taxon>ecological metagenomes</taxon>
    </lineage>
</organism>
<comment type="caution">
    <text evidence="1">The sequence shown here is derived from an EMBL/GenBank/DDBJ whole genome shotgun (WGS) entry which is preliminary data.</text>
</comment>
<name>A0A0F9JP73_9ZZZZ</name>
<protein>
    <recommendedName>
        <fullName evidence="2">Portal protein</fullName>
    </recommendedName>
</protein>
<accession>A0A0F9JP73</accession>